<dbReference type="Pfam" id="PF02661">
    <property type="entry name" value="Fic"/>
    <property type="match status" value="1"/>
</dbReference>
<name>A0A7Z2ZUG3_9BURK</name>
<dbReference type="KEGG" id="mfy:HH212_14060"/>
<proteinExistence type="predicted"/>
<gene>
    <name evidence="2" type="ORF">HH212_14060</name>
</gene>
<dbReference type="InterPro" id="IPR036597">
    <property type="entry name" value="Fido-like_dom_sf"/>
</dbReference>
<dbReference type="InterPro" id="IPR003812">
    <property type="entry name" value="Fido"/>
</dbReference>
<dbReference type="Proteomes" id="UP000502415">
    <property type="component" value="Chromosome"/>
</dbReference>
<dbReference type="AlphaFoldDB" id="A0A7Z2ZUG3"/>
<evidence type="ECO:0000313" key="2">
    <source>
        <dbReference type="EMBL" id="QJE01017.1"/>
    </source>
</evidence>
<dbReference type="PROSITE" id="PS51459">
    <property type="entry name" value="FIDO"/>
    <property type="match status" value="1"/>
</dbReference>
<keyword evidence="3" id="KW-1185">Reference proteome</keyword>
<feature type="domain" description="Fido" evidence="1">
    <location>
        <begin position="99"/>
        <end position="236"/>
    </location>
</feature>
<dbReference type="RefSeq" id="WP_170203046.1">
    <property type="nucleotide sequence ID" value="NZ_CP051685.1"/>
</dbReference>
<dbReference type="Gene3D" id="1.10.3290.10">
    <property type="entry name" value="Fido-like domain"/>
    <property type="match status" value="1"/>
</dbReference>
<accession>A0A7Z2ZUG3</accession>
<evidence type="ECO:0000313" key="3">
    <source>
        <dbReference type="Proteomes" id="UP000502415"/>
    </source>
</evidence>
<protein>
    <recommendedName>
        <fullName evidence="1">Fido domain-containing protein</fullName>
    </recommendedName>
</protein>
<sequence>MDRPTTARLHQPLRWAALPPATRERLARLEIALMRCLPLPDTGYDALRQFAFAPTPAIAVRPAIRAAVLARGEQTHAMTSERAVVARFAAMAGEFAEGFAGVSLYALARRVRSALFGSQETLRRVDLTITFLPWLRLAPPAPADPLHRRLDAMASGHPVLDALNAYLVLLTAHPFTDGNGRTARIVFNLVLRRHYPDAHYLPLTELCRPGAGDVEELLARANIGGDYLPVLDYLAELLCAYCAFRLRGASDPVFSDPLAEIASLLDSRPIGAEPGRRFDLNKIAPFPVSMRELLALPDHGVRHTADSGFVRSIADFAHALSAFGSVQFALTTLDSLCARHPERSITFFVQAHRKEDLLLRFRELRRMAEPIHNVELAVSTGDPALDAKLLINLSGFYTEHRAERDALLILNDFPIHI</sequence>
<organism evidence="2 3">
    <name type="scientific">Massilia forsythiae</name>
    <dbReference type="NCBI Taxonomy" id="2728020"/>
    <lineage>
        <taxon>Bacteria</taxon>
        <taxon>Pseudomonadati</taxon>
        <taxon>Pseudomonadota</taxon>
        <taxon>Betaproteobacteria</taxon>
        <taxon>Burkholderiales</taxon>
        <taxon>Oxalobacteraceae</taxon>
        <taxon>Telluria group</taxon>
        <taxon>Massilia</taxon>
    </lineage>
</organism>
<dbReference type="SUPFAM" id="SSF140931">
    <property type="entry name" value="Fic-like"/>
    <property type="match status" value="1"/>
</dbReference>
<evidence type="ECO:0000259" key="1">
    <source>
        <dbReference type="PROSITE" id="PS51459"/>
    </source>
</evidence>
<reference evidence="2 3" key="1">
    <citation type="submission" date="2020-04" db="EMBL/GenBank/DDBJ databases">
        <title>Genome sequencing of novel species.</title>
        <authorList>
            <person name="Heo J."/>
            <person name="Kim S.-J."/>
            <person name="Kim J.-S."/>
            <person name="Hong S.-B."/>
            <person name="Kwon S.-W."/>
        </authorList>
    </citation>
    <scope>NUCLEOTIDE SEQUENCE [LARGE SCALE GENOMIC DNA]</scope>
    <source>
        <strain evidence="2 3">GN2-R2</strain>
    </source>
</reference>
<dbReference type="EMBL" id="CP051685">
    <property type="protein sequence ID" value="QJE01017.1"/>
    <property type="molecule type" value="Genomic_DNA"/>
</dbReference>